<name>A0ABU0FL35_9HYPH</name>
<dbReference type="PROSITE" id="PS51078">
    <property type="entry name" value="ICLR_ED"/>
    <property type="match status" value="1"/>
</dbReference>
<dbReference type="Gene3D" id="3.30.450.40">
    <property type="match status" value="1"/>
</dbReference>
<organism evidence="6 7">
    <name type="scientific">Labrys monachus</name>
    <dbReference type="NCBI Taxonomy" id="217067"/>
    <lineage>
        <taxon>Bacteria</taxon>
        <taxon>Pseudomonadati</taxon>
        <taxon>Pseudomonadota</taxon>
        <taxon>Alphaproteobacteria</taxon>
        <taxon>Hyphomicrobiales</taxon>
        <taxon>Xanthobacteraceae</taxon>
        <taxon>Labrys</taxon>
    </lineage>
</organism>
<keyword evidence="1" id="KW-0805">Transcription regulation</keyword>
<reference evidence="6 7" key="1">
    <citation type="submission" date="2023-07" db="EMBL/GenBank/DDBJ databases">
        <title>Genomic Encyclopedia of Type Strains, Phase IV (KMG-IV): sequencing the most valuable type-strain genomes for metagenomic binning, comparative biology and taxonomic classification.</title>
        <authorList>
            <person name="Goeker M."/>
        </authorList>
    </citation>
    <scope>NUCLEOTIDE SEQUENCE [LARGE SCALE GENOMIC DNA]</scope>
    <source>
        <strain evidence="6 7">DSM 5896</strain>
    </source>
</reference>
<dbReference type="SUPFAM" id="SSF46785">
    <property type="entry name" value="Winged helix' DNA-binding domain"/>
    <property type="match status" value="1"/>
</dbReference>
<dbReference type="InterPro" id="IPR029016">
    <property type="entry name" value="GAF-like_dom_sf"/>
</dbReference>
<dbReference type="EMBL" id="JAUSVK010000001">
    <property type="protein sequence ID" value="MDQ0394755.1"/>
    <property type="molecule type" value="Genomic_DNA"/>
</dbReference>
<evidence type="ECO:0000313" key="6">
    <source>
        <dbReference type="EMBL" id="MDQ0394755.1"/>
    </source>
</evidence>
<proteinExistence type="predicted"/>
<dbReference type="SUPFAM" id="SSF55781">
    <property type="entry name" value="GAF domain-like"/>
    <property type="match status" value="1"/>
</dbReference>
<keyword evidence="2 6" id="KW-0238">DNA-binding</keyword>
<evidence type="ECO:0000256" key="3">
    <source>
        <dbReference type="ARBA" id="ARBA00023163"/>
    </source>
</evidence>
<sequence>MDLIEALAEEPAGLTQKAIADRIGRSVGEIFRMLGVLEQRGYVTRDAPSGQYRLTLRLFELAHRHPPSRLLLQAAQGEMDRLANAIEHPCHLATLHGDRFIVMAQSQPEHQLAGWSVRVGASFPLSPAYASARVVCAFQRSDRRAELVARLHANDSDGASEEEIAARLDGIAARGFEMAPSRLAQGVTDISVPIIDHFGQAIATVTIPVIVKQDDRPLDEIVALVREAARGISQAIGGGQQP</sequence>
<dbReference type="Proteomes" id="UP001237448">
    <property type="component" value="Unassembled WGS sequence"/>
</dbReference>
<dbReference type="SMART" id="SM00346">
    <property type="entry name" value="HTH_ICLR"/>
    <property type="match status" value="1"/>
</dbReference>
<dbReference type="InterPro" id="IPR050707">
    <property type="entry name" value="HTH_MetabolicPath_Reg"/>
</dbReference>
<evidence type="ECO:0000313" key="7">
    <source>
        <dbReference type="Proteomes" id="UP001237448"/>
    </source>
</evidence>
<dbReference type="Gene3D" id="1.10.10.10">
    <property type="entry name" value="Winged helix-like DNA-binding domain superfamily/Winged helix DNA-binding domain"/>
    <property type="match status" value="1"/>
</dbReference>
<dbReference type="GO" id="GO:0003677">
    <property type="term" value="F:DNA binding"/>
    <property type="evidence" value="ECO:0007669"/>
    <property type="project" value="UniProtKB-KW"/>
</dbReference>
<keyword evidence="7" id="KW-1185">Reference proteome</keyword>
<dbReference type="InterPro" id="IPR005471">
    <property type="entry name" value="Tscrpt_reg_IclR_N"/>
</dbReference>
<dbReference type="PROSITE" id="PS51077">
    <property type="entry name" value="HTH_ICLR"/>
    <property type="match status" value="1"/>
</dbReference>
<feature type="domain" description="HTH iclR-type" evidence="4">
    <location>
        <begin position="1"/>
        <end position="56"/>
    </location>
</feature>
<evidence type="ECO:0000256" key="1">
    <source>
        <dbReference type="ARBA" id="ARBA00023015"/>
    </source>
</evidence>
<evidence type="ECO:0000259" key="4">
    <source>
        <dbReference type="PROSITE" id="PS51077"/>
    </source>
</evidence>
<dbReference type="Pfam" id="PF01614">
    <property type="entry name" value="IclR_C"/>
    <property type="match status" value="1"/>
</dbReference>
<dbReference type="Pfam" id="PF09339">
    <property type="entry name" value="HTH_IclR"/>
    <property type="match status" value="1"/>
</dbReference>
<dbReference type="InterPro" id="IPR036390">
    <property type="entry name" value="WH_DNA-bd_sf"/>
</dbReference>
<dbReference type="InterPro" id="IPR036388">
    <property type="entry name" value="WH-like_DNA-bd_sf"/>
</dbReference>
<protein>
    <submittedName>
        <fullName evidence="6">DNA-binding IclR family transcriptional regulator</fullName>
    </submittedName>
</protein>
<keyword evidence="3" id="KW-0804">Transcription</keyword>
<evidence type="ECO:0000256" key="2">
    <source>
        <dbReference type="ARBA" id="ARBA00023125"/>
    </source>
</evidence>
<dbReference type="PANTHER" id="PTHR30136:SF7">
    <property type="entry name" value="HTH-TYPE TRANSCRIPTIONAL REGULATOR KDGR-RELATED"/>
    <property type="match status" value="1"/>
</dbReference>
<dbReference type="InterPro" id="IPR014757">
    <property type="entry name" value="Tscrpt_reg_IclR_C"/>
</dbReference>
<gene>
    <name evidence="6" type="ORF">J3R73_004547</name>
</gene>
<comment type="caution">
    <text evidence="6">The sequence shown here is derived from an EMBL/GenBank/DDBJ whole genome shotgun (WGS) entry which is preliminary data.</text>
</comment>
<feature type="domain" description="IclR-ED" evidence="5">
    <location>
        <begin position="57"/>
        <end position="238"/>
    </location>
</feature>
<evidence type="ECO:0000259" key="5">
    <source>
        <dbReference type="PROSITE" id="PS51078"/>
    </source>
</evidence>
<accession>A0ABU0FL35</accession>
<dbReference type="PANTHER" id="PTHR30136">
    <property type="entry name" value="HELIX-TURN-HELIX TRANSCRIPTIONAL REGULATOR, ICLR FAMILY"/>
    <property type="match status" value="1"/>
</dbReference>